<evidence type="ECO:0000256" key="3">
    <source>
        <dbReference type="ARBA" id="ARBA00022692"/>
    </source>
</evidence>
<reference evidence="11" key="1">
    <citation type="journal article" date="2014" name="Microb. Cell Fact.">
        <title>Exploiting Issatchenkia orientalis SD108 for succinic acid production.</title>
        <authorList>
            <person name="Xiao H."/>
            <person name="Shao Z."/>
            <person name="Jiang Y."/>
            <person name="Dole S."/>
            <person name="Zhao H."/>
        </authorList>
    </citation>
    <scope>NUCLEOTIDE SEQUENCE [LARGE SCALE GENOMIC DNA]</scope>
    <source>
        <strain evidence="11">SD108</strain>
    </source>
</reference>
<feature type="region of interest" description="Disordered" evidence="7">
    <location>
        <begin position="1"/>
        <end position="49"/>
    </location>
</feature>
<protein>
    <recommendedName>
        <fullName evidence="9">TLC domain-containing protein</fullName>
    </recommendedName>
</protein>
<proteinExistence type="inferred from homology"/>
<evidence type="ECO:0000256" key="6">
    <source>
        <dbReference type="PROSITE-ProRule" id="PRU00205"/>
    </source>
</evidence>
<feature type="transmembrane region" description="Helical" evidence="8">
    <location>
        <begin position="234"/>
        <end position="252"/>
    </location>
</feature>
<comment type="subcellular location">
    <subcellularLocation>
        <location evidence="1">Membrane</location>
        <topology evidence="1">Multi-pass membrane protein</topology>
    </subcellularLocation>
</comment>
<feature type="transmembrane region" description="Helical" evidence="8">
    <location>
        <begin position="343"/>
        <end position="363"/>
    </location>
</feature>
<dbReference type="SMART" id="SM00724">
    <property type="entry name" value="TLC"/>
    <property type="match status" value="1"/>
</dbReference>
<dbReference type="Proteomes" id="UP000029867">
    <property type="component" value="Unassembled WGS sequence"/>
</dbReference>
<evidence type="ECO:0000313" key="10">
    <source>
        <dbReference type="EMBL" id="KGK40372.1"/>
    </source>
</evidence>
<feature type="domain" description="TLC" evidence="9">
    <location>
        <begin position="152"/>
        <end position="371"/>
    </location>
</feature>
<evidence type="ECO:0000256" key="2">
    <source>
        <dbReference type="ARBA" id="ARBA00009808"/>
    </source>
</evidence>
<dbReference type="AlphaFoldDB" id="A0A099P7Z5"/>
<feature type="transmembrane region" description="Helical" evidence="8">
    <location>
        <begin position="205"/>
        <end position="222"/>
    </location>
</feature>
<comment type="similarity">
    <text evidence="2">Belongs to the sphingosine N-acyltransferase family.</text>
</comment>
<feature type="compositionally biased region" description="Polar residues" evidence="7">
    <location>
        <begin position="1"/>
        <end position="10"/>
    </location>
</feature>
<dbReference type="PANTHER" id="PTHR12560">
    <property type="entry name" value="LONGEVITY ASSURANCE FACTOR 1 LAG1"/>
    <property type="match status" value="1"/>
</dbReference>
<dbReference type="Pfam" id="PF03798">
    <property type="entry name" value="TRAM_LAG1_CLN8"/>
    <property type="match status" value="1"/>
</dbReference>
<dbReference type="VEuPathDB" id="FungiDB:C5L36_0C04220"/>
<comment type="caution">
    <text evidence="10">The sequence shown here is derived from an EMBL/GenBank/DDBJ whole genome shotgun (WGS) entry which is preliminary data.</text>
</comment>
<organism evidence="10 11">
    <name type="scientific">Pichia kudriavzevii</name>
    <name type="common">Yeast</name>
    <name type="synonym">Issatchenkia orientalis</name>
    <dbReference type="NCBI Taxonomy" id="4909"/>
    <lineage>
        <taxon>Eukaryota</taxon>
        <taxon>Fungi</taxon>
        <taxon>Dikarya</taxon>
        <taxon>Ascomycota</taxon>
        <taxon>Saccharomycotina</taxon>
        <taxon>Pichiomycetes</taxon>
        <taxon>Pichiales</taxon>
        <taxon>Pichiaceae</taxon>
        <taxon>Pichia</taxon>
    </lineage>
</organism>
<dbReference type="PIRSF" id="PIRSF005225">
    <property type="entry name" value="LAG1_LAC1"/>
    <property type="match status" value="1"/>
</dbReference>
<evidence type="ECO:0000256" key="8">
    <source>
        <dbReference type="SAM" id="Phobius"/>
    </source>
</evidence>
<dbReference type="GO" id="GO:0046513">
    <property type="term" value="P:ceramide biosynthetic process"/>
    <property type="evidence" value="ECO:0007669"/>
    <property type="project" value="InterPro"/>
</dbReference>
<gene>
    <name evidence="10" type="ORF">JL09_g289</name>
</gene>
<dbReference type="GO" id="GO:0050291">
    <property type="term" value="F:sphingosine N-acyltransferase activity"/>
    <property type="evidence" value="ECO:0007669"/>
    <property type="project" value="InterPro"/>
</dbReference>
<dbReference type="InterPro" id="IPR016439">
    <property type="entry name" value="Lag1/Lac1-like"/>
</dbReference>
<feature type="transmembrane region" description="Helical" evidence="8">
    <location>
        <begin position="283"/>
        <end position="299"/>
    </location>
</feature>
<dbReference type="HOGENOM" id="CLU_028277_2_0_1"/>
<sequence length="384" mass="45638">MHGNSSSVEPLSSDYDEMRQRSALEKQQTIVDKDEKNSKFIPKGNKREQRQEQKRLYEIHQIQNSELVDKAIIISSLIFYLILFIASRFVSLKFKKFYKLSYKYEDSDYYDIGFDDLYFGIFWIINLLFLRSFLILFCFNPCAKLLGIKKFKATQRFIEQAWSMVYYSFSWGFGFYLYYNSDYYLDCYNIYANWPHDVLSAPMKFYYLLQSASWFQQFIVLHIESRRKDHYQMLAHHIITCILTTASYSLYFTRIGHVILLLMDIVDVFLSTAKILKYAGFQTVCDLMFLFFMVSWIIFRHGVYNYVLWFTATRARDIMGNKCSTFLPSETYKACYTDLQVDIFMLLLVALQVIMCIWMYMIFRVAFHVISGGSADDVRSDSDD</sequence>
<keyword evidence="3 6" id="KW-0812">Transmembrane</keyword>
<dbReference type="PANTHER" id="PTHR12560:SF0">
    <property type="entry name" value="LD18904P"/>
    <property type="match status" value="1"/>
</dbReference>
<evidence type="ECO:0000313" key="11">
    <source>
        <dbReference type="Proteomes" id="UP000029867"/>
    </source>
</evidence>
<evidence type="ECO:0000256" key="5">
    <source>
        <dbReference type="ARBA" id="ARBA00023136"/>
    </source>
</evidence>
<keyword evidence="4 8" id="KW-1133">Transmembrane helix</keyword>
<feature type="transmembrane region" description="Helical" evidence="8">
    <location>
        <begin position="161"/>
        <end position="179"/>
    </location>
</feature>
<evidence type="ECO:0000256" key="1">
    <source>
        <dbReference type="ARBA" id="ARBA00004141"/>
    </source>
</evidence>
<accession>A0A099P7Z5</accession>
<dbReference type="PROSITE" id="PS50922">
    <property type="entry name" value="TLC"/>
    <property type="match status" value="1"/>
</dbReference>
<feature type="transmembrane region" description="Helical" evidence="8">
    <location>
        <begin position="117"/>
        <end position="140"/>
    </location>
</feature>
<feature type="transmembrane region" description="Helical" evidence="8">
    <location>
        <begin position="71"/>
        <end position="90"/>
    </location>
</feature>
<dbReference type="GO" id="GO:0016020">
    <property type="term" value="C:membrane"/>
    <property type="evidence" value="ECO:0007669"/>
    <property type="project" value="UniProtKB-SubCell"/>
</dbReference>
<name>A0A099P7Z5_PICKU</name>
<evidence type="ECO:0000259" key="9">
    <source>
        <dbReference type="PROSITE" id="PS50922"/>
    </source>
</evidence>
<dbReference type="EMBL" id="JQFK01000002">
    <property type="protein sequence ID" value="KGK40372.1"/>
    <property type="molecule type" value="Genomic_DNA"/>
</dbReference>
<dbReference type="InterPro" id="IPR006634">
    <property type="entry name" value="TLC-dom"/>
</dbReference>
<evidence type="ECO:0000256" key="7">
    <source>
        <dbReference type="SAM" id="MobiDB-lite"/>
    </source>
</evidence>
<keyword evidence="5 6" id="KW-0472">Membrane</keyword>
<dbReference type="eggNOG" id="KOG1607">
    <property type="taxonomic scope" value="Eukaryota"/>
</dbReference>
<evidence type="ECO:0000256" key="4">
    <source>
        <dbReference type="ARBA" id="ARBA00022989"/>
    </source>
</evidence>